<gene>
    <name evidence="2" type="ORF">B8W87_10680</name>
</gene>
<feature type="non-terminal residue" evidence="2">
    <location>
        <position position="103"/>
    </location>
</feature>
<comment type="caution">
    <text evidence="2">The sequence shown here is derived from an EMBL/GenBank/DDBJ whole genome shotgun (WGS) entry which is preliminary data.</text>
</comment>
<evidence type="ECO:0000313" key="3">
    <source>
        <dbReference type="Proteomes" id="UP000216195"/>
    </source>
</evidence>
<protein>
    <submittedName>
        <fullName evidence="2">Uncharacterized protein</fullName>
    </submittedName>
</protein>
<organism evidence="2 3">
    <name type="scientific">Rothia dentocariosa</name>
    <dbReference type="NCBI Taxonomy" id="2047"/>
    <lineage>
        <taxon>Bacteria</taxon>
        <taxon>Bacillati</taxon>
        <taxon>Actinomycetota</taxon>
        <taxon>Actinomycetes</taxon>
        <taxon>Micrococcales</taxon>
        <taxon>Micrococcaceae</taxon>
        <taxon>Rothia</taxon>
    </lineage>
</organism>
<dbReference type="EMBL" id="NCWU01000043">
    <property type="protein sequence ID" value="PAK83757.1"/>
    <property type="molecule type" value="Genomic_DNA"/>
</dbReference>
<accession>A0AAE5NGW6</accession>
<feature type="non-terminal residue" evidence="2">
    <location>
        <position position="1"/>
    </location>
</feature>
<dbReference type="AlphaFoldDB" id="A0AAE5NGW6"/>
<proteinExistence type="predicted"/>
<name>A0AAE5NGW6_9MICC</name>
<reference evidence="2 3" key="1">
    <citation type="submission" date="2017-04" db="EMBL/GenBank/DDBJ databases">
        <title>Kefir bacterial isolates.</title>
        <authorList>
            <person name="Kim Y."/>
            <person name="Blasche S."/>
            <person name="Patil K.R."/>
        </authorList>
    </citation>
    <scope>NUCLEOTIDE SEQUENCE [LARGE SCALE GENOMIC DNA]</scope>
    <source>
        <strain evidence="2 3">OG2-1</strain>
    </source>
</reference>
<sequence>GLFDGDIMSSPAKKNTNQPAKDVEEASLLTSLDQNDIFEEMTIQMEDAASSNPGTNSIDLEKIIGPDVIYKEVNKVVSGNISSVSNIDNASDQIYENPLMSFE</sequence>
<dbReference type="Proteomes" id="UP000216195">
    <property type="component" value="Unassembled WGS sequence"/>
</dbReference>
<evidence type="ECO:0000313" key="2">
    <source>
        <dbReference type="EMBL" id="PAK83757.1"/>
    </source>
</evidence>
<feature type="region of interest" description="Disordered" evidence="1">
    <location>
        <begin position="1"/>
        <end position="22"/>
    </location>
</feature>
<evidence type="ECO:0000256" key="1">
    <source>
        <dbReference type="SAM" id="MobiDB-lite"/>
    </source>
</evidence>